<name>A0ABS3VD47_9ACTN</name>
<dbReference type="EMBL" id="JAGFWR010000014">
    <property type="protein sequence ID" value="MBO4163499.1"/>
    <property type="molecule type" value="Genomic_DNA"/>
</dbReference>
<dbReference type="Gene3D" id="3.40.50.11190">
    <property type="match status" value="1"/>
</dbReference>
<keyword evidence="2" id="KW-0946">Virion</keyword>
<feature type="compositionally biased region" description="Low complexity" evidence="1">
    <location>
        <begin position="132"/>
        <end position="142"/>
    </location>
</feature>
<dbReference type="Proteomes" id="UP000671399">
    <property type="component" value="Unassembled WGS sequence"/>
</dbReference>
<evidence type="ECO:0000313" key="3">
    <source>
        <dbReference type="Proteomes" id="UP000671399"/>
    </source>
</evidence>
<evidence type="ECO:0000256" key="1">
    <source>
        <dbReference type="SAM" id="MobiDB-lite"/>
    </source>
</evidence>
<accession>A0ABS3VD47</accession>
<keyword evidence="2" id="KW-0167">Capsid protein</keyword>
<sequence length="374" mass="38143">MKPPRIGLRCDAGPHTGVGHLVRCLALGEEFLARGARVELFGTVERVGWAADRLTARGIPVHPGPGTPAGLVEAARAHALDALVLDSYELDPAGAGALRAAGVVTLAIVDGDTRGQDADLYLDQNFGADTAGTHGTTGTDTASPHGTTGTGTGGGRLLAGVRYALLRDAVTAARPPAPPPAPPTDRPRVLAFFGGTDAVGAAPVLARVLLGTGHPMELTVVVGRPEIEAELTRVATGRGQALHLLAPTDTLPTLIGAADLVVSAAGTSTWELCCLGAPAALVCVVDNQRDAYRRVVAHRLAAGLGELPDLVAPGLAGRAARADAGRTLRALLASPQRRAALAARAWATVDGRGRARVADAVLTRIADRTGVLNP</sequence>
<proteinExistence type="predicted"/>
<protein>
    <submittedName>
        <fullName evidence="2">Spore coat protein</fullName>
    </submittedName>
</protein>
<dbReference type="SUPFAM" id="SSF53756">
    <property type="entry name" value="UDP-Glycosyltransferase/glycogen phosphorylase"/>
    <property type="match status" value="1"/>
</dbReference>
<reference evidence="2 3" key="1">
    <citation type="submission" date="2021-03" db="EMBL/GenBank/DDBJ databases">
        <authorList>
            <person name="Lee D.-H."/>
        </authorList>
    </citation>
    <scope>NUCLEOTIDE SEQUENCE [LARGE SCALE GENOMIC DNA]</scope>
    <source>
        <strain evidence="2 3">MMS20-R2-23</strain>
    </source>
</reference>
<evidence type="ECO:0000313" key="2">
    <source>
        <dbReference type="EMBL" id="MBO4163499.1"/>
    </source>
</evidence>
<gene>
    <name evidence="2" type="ORF">JQN83_22165</name>
</gene>
<feature type="region of interest" description="Disordered" evidence="1">
    <location>
        <begin position="132"/>
        <end position="154"/>
    </location>
</feature>
<keyword evidence="3" id="KW-1185">Reference proteome</keyword>
<dbReference type="Gene3D" id="3.40.50.2000">
    <property type="entry name" value="Glycogen Phosphorylase B"/>
    <property type="match status" value="1"/>
</dbReference>
<organism evidence="2 3">
    <name type="scientific">Micromonospora antibiotica</name>
    <dbReference type="NCBI Taxonomy" id="2807623"/>
    <lineage>
        <taxon>Bacteria</taxon>
        <taxon>Bacillati</taxon>
        <taxon>Actinomycetota</taxon>
        <taxon>Actinomycetes</taxon>
        <taxon>Micromonosporales</taxon>
        <taxon>Micromonosporaceae</taxon>
        <taxon>Micromonospora</taxon>
    </lineage>
</organism>
<dbReference type="RefSeq" id="WP_208569090.1">
    <property type="nucleotide sequence ID" value="NZ_JAGFWR010000014.1"/>
</dbReference>
<comment type="caution">
    <text evidence="2">The sequence shown here is derived from an EMBL/GenBank/DDBJ whole genome shotgun (WGS) entry which is preliminary data.</text>
</comment>